<dbReference type="AlphaFoldDB" id="A0AAD5L9T4"/>
<accession>A0AAD5L9T4</accession>
<name>A0AAD5L9T4_9CRUS</name>
<feature type="domain" description="UPAR/Ly6" evidence="1">
    <location>
        <begin position="73"/>
        <end position="120"/>
    </location>
</feature>
<protein>
    <recommendedName>
        <fullName evidence="1">UPAR/Ly6 domain-containing protein</fullName>
    </recommendedName>
</protein>
<dbReference type="Proteomes" id="UP000820818">
    <property type="component" value="Linkage Group LG5"/>
</dbReference>
<evidence type="ECO:0000313" key="3">
    <source>
        <dbReference type="Proteomes" id="UP000820818"/>
    </source>
</evidence>
<sequence length="336" mass="36714">MKTITFNPLLLTIVLVIFIGILFKAPVKPPVPLIPPVGQPKPKIPVIAPMPVIIPVGGFGGQRNNDYINETSRLQCYSCEGSDNDPCAVSPATSSGKVTCAEEYMFCIVIRREISIEVVTVSDVTTPSTTNQTNLVSIDSQNSTTIEASISSTNVDTMTTDTAVANLTIDLDDGWNSTSLSPSTRTTTVRVVIQRGCMSLGTFLHSTIGIRKNSNESEYVNMCSKDLCNSGDGRLRCYECTGTGHNDSCMVNPSTVAQQVEIKVSRGCRARHSGFRRPFPKNDGTLFDSCYFSDFCNSFDTNRLVRPKVFSSVFSSHAKCSSLVIIFLFTHLLFRN</sequence>
<evidence type="ECO:0000313" key="2">
    <source>
        <dbReference type="EMBL" id="KAI9558338.1"/>
    </source>
</evidence>
<comment type="caution">
    <text evidence="2">The sequence shown here is derived from an EMBL/GenBank/DDBJ whole genome shotgun (WGS) entry which is preliminary data.</text>
</comment>
<dbReference type="InterPro" id="IPR016054">
    <property type="entry name" value="LY6_UPA_recep-like"/>
</dbReference>
<proteinExistence type="predicted"/>
<reference evidence="2 3" key="1">
    <citation type="submission" date="2022-05" db="EMBL/GenBank/DDBJ databases">
        <title>A multi-omics perspective on studying reproductive biology in Daphnia sinensis.</title>
        <authorList>
            <person name="Jia J."/>
        </authorList>
    </citation>
    <scope>NUCLEOTIDE SEQUENCE [LARGE SCALE GENOMIC DNA]</scope>
    <source>
        <strain evidence="2 3">WSL</strain>
    </source>
</reference>
<dbReference type="CDD" id="cd00117">
    <property type="entry name" value="TFP"/>
    <property type="match status" value="1"/>
</dbReference>
<gene>
    <name evidence="2" type="ORF">GHT06_015091</name>
</gene>
<dbReference type="Pfam" id="PF00021">
    <property type="entry name" value="UPAR_LY6"/>
    <property type="match status" value="1"/>
</dbReference>
<evidence type="ECO:0000259" key="1">
    <source>
        <dbReference type="Pfam" id="PF00021"/>
    </source>
</evidence>
<dbReference type="EMBL" id="WJBH02000005">
    <property type="protein sequence ID" value="KAI9558338.1"/>
    <property type="molecule type" value="Genomic_DNA"/>
</dbReference>
<keyword evidence="3" id="KW-1185">Reference proteome</keyword>
<organism evidence="2 3">
    <name type="scientific">Daphnia sinensis</name>
    <dbReference type="NCBI Taxonomy" id="1820382"/>
    <lineage>
        <taxon>Eukaryota</taxon>
        <taxon>Metazoa</taxon>
        <taxon>Ecdysozoa</taxon>
        <taxon>Arthropoda</taxon>
        <taxon>Crustacea</taxon>
        <taxon>Branchiopoda</taxon>
        <taxon>Diplostraca</taxon>
        <taxon>Cladocera</taxon>
        <taxon>Anomopoda</taxon>
        <taxon>Daphniidae</taxon>
        <taxon>Daphnia</taxon>
        <taxon>Daphnia similis group</taxon>
    </lineage>
</organism>